<dbReference type="AlphaFoldDB" id="A0A2V1DLU9"/>
<sequence>MAPSWLEKFIVREDATPDPRRTSEQPLLELHYTSLAHHRRILGVQGDTVPRYELKRQAILGGAWGTKCHVTSPSNDNKEVAMLDFHSLPRPCMEIELLQKSHTIKIATSKQEYKGSGGLGMLRWKGTGMKAYGEASWELRDERGLVVAVTVDEGQVNGMISVWGEGLDNETVEELVMVAVAKIEDYKNMLRNSKKAVVGLGIGTAAWLSGSWA</sequence>
<dbReference type="OrthoDB" id="5117488at2759"/>
<protein>
    <submittedName>
        <fullName evidence="1">Uncharacterized protein</fullName>
    </submittedName>
</protein>
<dbReference type="EMBL" id="KZ805397">
    <property type="protein sequence ID" value="PVH99187.1"/>
    <property type="molecule type" value="Genomic_DNA"/>
</dbReference>
<name>A0A2V1DLU9_9PLEO</name>
<evidence type="ECO:0000313" key="1">
    <source>
        <dbReference type="EMBL" id="PVH99187.1"/>
    </source>
</evidence>
<reference evidence="1 2" key="1">
    <citation type="journal article" date="2018" name="Sci. Rep.">
        <title>Comparative genomics provides insights into the lifestyle and reveals functional heterogeneity of dark septate endophytic fungi.</title>
        <authorList>
            <person name="Knapp D.G."/>
            <person name="Nemeth J.B."/>
            <person name="Barry K."/>
            <person name="Hainaut M."/>
            <person name="Henrissat B."/>
            <person name="Johnson J."/>
            <person name="Kuo A."/>
            <person name="Lim J.H.P."/>
            <person name="Lipzen A."/>
            <person name="Nolan M."/>
            <person name="Ohm R.A."/>
            <person name="Tamas L."/>
            <person name="Grigoriev I.V."/>
            <person name="Spatafora J.W."/>
            <person name="Nagy L.G."/>
            <person name="Kovacs G.M."/>
        </authorList>
    </citation>
    <scope>NUCLEOTIDE SEQUENCE [LARGE SCALE GENOMIC DNA]</scope>
    <source>
        <strain evidence="1 2">DSE2036</strain>
    </source>
</reference>
<dbReference type="Proteomes" id="UP000244855">
    <property type="component" value="Unassembled WGS sequence"/>
</dbReference>
<accession>A0A2V1DLU9</accession>
<keyword evidence="2" id="KW-1185">Reference proteome</keyword>
<evidence type="ECO:0000313" key="2">
    <source>
        <dbReference type="Proteomes" id="UP000244855"/>
    </source>
</evidence>
<gene>
    <name evidence="1" type="ORF">DM02DRAFT_615228</name>
</gene>
<proteinExistence type="predicted"/>
<organism evidence="1 2">
    <name type="scientific">Periconia macrospinosa</name>
    <dbReference type="NCBI Taxonomy" id="97972"/>
    <lineage>
        <taxon>Eukaryota</taxon>
        <taxon>Fungi</taxon>
        <taxon>Dikarya</taxon>
        <taxon>Ascomycota</taxon>
        <taxon>Pezizomycotina</taxon>
        <taxon>Dothideomycetes</taxon>
        <taxon>Pleosporomycetidae</taxon>
        <taxon>Pleosporales</taxon>
        <taxon>Massarineae</taxon>
        <taxon>Periconiaceae</taxon>
        <taxon>Periconia</taxon>
    </lineage>
</organism>